<keyword evidence="3" id="KW-1003">Cell membrane</keyword>
<dbReference type="Proteomes" id="UP000277921">
    <property type="component" value="Unassembled WGS sequence"/>
</dbReference>
<evidence type="ECO:0000256" key="5">
    <source>
        <dbReference type="ARBA" id="ARBA00022692"/>
    </source>
</evidence>
<feature type="domain" description="Tripartite ATP-independent periplasmic transporters DctQ component" evidence="11">
    <location>
        <begin position="59"/>
        <end position="186"/>
    </location>
</feature>
<keyword evidence="2 9" id="KW-0813">Transport</keyword>
<feature type="region of interest" description="Disordered" evidence="10">
    <location>
        <begin position="1"/>
        <end position="26"/>
    </location>
</feature>
<dbReference type="Pfam" id="PF04290">
    <property type="entry name" value="DctQ"/>
    <property type="match status" value="1"/>
</dbReference>
<sequence length="193" mass="20191">MTRHTSLNGASAAGSSGGGAPDGAAPAPARPHAAPLLRCVNDVLFRVLAVIASACLAVLTVLVFYAVVMRYVFENAPDFVEPIALLLVIVIAMFGAAMKVRDGGHIGLDSLVRRLSPKARTVVIAIQHLSLIAFAIMIMIGCGSMAAETMGDRIPIIGLPEGVRYLIAMPAAIAIILFSLEHLLALRRSSPGQ</sequence>
<dbReference type="GO" id="GO:0015740">
    <property type="term" value="P:C4-dicarboxylate transport"/>
    <property type="evidence" value="ECO:0007669"/>
    <property type="project" value="TreeGrafter"/>
</dbReference>
<evidence type="ECO:0000256" key="6">
    <source>
        <dbReference type="ARBA" id="ARBA00022989"/>
    </source>
</evidence>
<evidence type="ECO:0000256" key="3">
    <source>
        <dbReference type="ARBA" id="ARBA00022475"/>
    </source>
</evidence>
<keyword evidence="4 9" id="KW-0997">Cell inner membrane</keyword>
<comment type="similarity">
    <text evidence="8 9">Belongs to the TRAP transporter small permease family.</text>
</comment>
<evidence type="ECO:0000256" key="8">
    <source>
        <dbReference type="ARBA" id="ARBA00038436"/>
    </source>
</evidence>
<proteinExistence type="inferred from homology"/>
<protein>
    <recommendedName>
        <fullName evidence="9">TRAP transporter small permease protein</fullName>
    </recommendedName>
</protein>
<comment type="subcellular location">
    <subcellularLocation>
        <location evidence="1 9">Cell inner membrane</location>
        <topology evidence="1 9">Multi-pass membrane protein</topology>
    </subcellularLocation>
</comment>
<gene>
    <name evidence="12" type="ORF">DF051_14715</name>
</gene>
<dbReference type="InterPro" id="IPR007387">
    <property type="entry name" value="TRAP_DctQ"/>
</dbReference>
<evidence type="ECO:0000313" key="12">
    <source>
        <dbReference type="EMBL" id="RQT16388.1"/>
    </source>
</evidence>
<feature type="transmembrane region" description="Helical" evidence="9">
    <location>
        <begin position="79"/>
        <end position="100"/>
    </location>
</feature>
<dbReference type="PANTHER" id="PTHR35011:SF11">
    <property type="entry name" value="TRAP TRANSPORTER SMALL PERMEASE PROTEIN"/>
    <property type="match status" value="1"/>
</dbReference>
<evidence type="ECO:0000256" key="9">
    <source>
        <dbReference type="RuleBase" id="RU369079"/>
    </source>
</evidence>
<dbReference type="InterPro" id="IPR055348">
    <property type="entry name" value="DctQ"/>
</dbReference>
<comment type="caution">
    <text evidence="12">The sequence shown here is derived from an EMBL/GenBank/DDBJ whole genome shotgun (WGS) entry which is preliminary data.</text>
</comment>
<accession>A0A3N8PXT6</accession>
<feature type="transmembrane region" description="Helical" evidence="9">
    <location>
        <begin position="121"/>
        <end position="147"/>
    </location>
</feature>
<organism evidence="12 13">
    <name type="scientific">Burkholderia contaminans</name>
    <dbReference type="NCBI Taxonomy" id="488447"/>
    <lineage>
        <taxon>Bacteria</taxon>
        <taxon>Pseudomonadati</taxon>
        <taxon>Pseudomonadota</taxon>
        <taxon>Betaproteobacteria</taxon>
        <taxon>Burkholderiales</taxon>
        <taxon>Burkholderiaceae</taxon>
        <taxon>Burkholderia</taxon>
        <taxon>Burkholderia cepacia complex</taxon>
    </lineage>
</organism>
<feature type="transmembrane region" description="Helical" evidence="9">
    <location>
        <begin position="167"/>
        <end position="186"/>
    </location>
</feature>
<evidence type="ECO:0000256" key="10">
    <source>
        <dbReference type="SAM" id="MobiDB-lite"/>
    </source>
</evidence>
<feature type="transmembrane region" description="Helical" evidence="9">
    <location>
        <begin position="43"/>
        <end position="67"/>
    </location>
</feature>
<comment type="subunit">
    <text evidence="9">The complex comprises the extracytoplasmic solute receptor protein and the two transmembrane proteins.</text>
</comment>
<evidence type="ECO:0000256" key="1">
    <source>
        <dbReference type="ARBA" id="ARBA00004429"/>
    </source>
</evidence>
<evidence type="ECO:0000256" key="4">
    <source>
        <dbReference type="ARBA" id="ARBA00022519"/>
    </source>
</evidence>
<comment type="function">
    <text evidence="9">Part of the tripartite ATP-independent periplasmic (TRAP) transport system.</text>
</comment>
<evidence type="ECO:0000259" key="11">
    <source>
        <dbReference type="Pfam" id="PF04290"/>
    </source>
</evidence>
<dbReference type="GO" id="GO:0022857">
    <property type="term" value="F:transmembrane transporter activity"/>
    <property type="evidence" value="ECO:0007669"/>
    <property type="project" value="UniProtKB-UniRule"/>
</dbReference>
<evidence type="ECO:0000256" key="7">
    <source>
        <dbReference type="ARBA" id="ARBA00023136"/>
    </source>
</evidence>
<dbReference type="GO" id="GO:0005886">
    <property type="term" value="C:plasma membrane"/>
    <property type="evidence" value="ECO:0007669"/>
    <property type="project" value="UniProtKB-SubCell"/>
</dbReference>
<evidence type="ECO:0000313" key="13">
    <source>
        <dbReference type="Proteomes" id="UP000277921"/>
    </source>
</evidence>
<keyword evidence="5 9" id="KW-0812">Transmembrane</keyword>
<keyword evidence="6 9" id="KW-1133">Transmembrane helix</keyword>
<reference evidence="12 13" key="1">
    <citation type="submission" date="2018-08" db="EMBL/GenBank/DDBJ databases">
        <title>Comparative analysis of Burkholderia isolates from Puerto Rico.</title>
        <authorList>
            <person name="Hall C."/>
            <person name="Sahl J."/>
            <person name="Wagner D."/>
        </authorList>
    </citation>
    <scope>NUCLEOTIDE SEQUENCE [LARGE SCALE GENOMIC DNA]</scope>
    <source>
        <strain evidence="12 13">Bp9025</strain>
    </source>
</reference>
<evidence type="ECO:0000256" key="2">
    <source>
        <dbReference type="ARBA" id="ARBA00022448"/>
    </source>
</evidence>
<dbReference type="PANTHER" id="PTHR35011">
    <property type="entry name" value="2,3-DIKETO-L-GULONATE TRAP TRANSPORTER SMALL PERMEASE PROTEIN YIAM"/>
    <property type="match status" value="1"/>
</dbReference>
<dbReference type="EMBL" id="QTQV01000007">
    <property type="protein sequence ID" value="RQT16388.1"/>
    <property type="molecule type" value="Genomic_DNA"/>
</dbReference>
<dbReference type="RefSeq" id="WP_124579045.1">
    <property type="nucleotide sequence ID" value="NZ_QTQV01000007.1"/>
</dbReference>
<dbReference type="AlphaFoldDB" id="A0A3N8PXT6"/>
<name>A0A3N8PXT6_9BURK</name>
<keyword evidence="7 9" id="KW-0472">Membrane</keyword>